<evidence type="ECO:0000256" key="8">
    <source>
        <dbReference type="ARBA" id="ARBA00022989"/>
    </source>
</evidence>
<dbReference type="PANTHER" id="PTHR30012">
    <property type="entry name" value="GENERAL SECRETION PATHWAY PROTEIN"/>
    <property type="match status" value="1"/>
</dbReference>
<dbReference type="EMBL" id="JAAYEE010000121">
    <property type="protein sequence ID" value="NLW35291.1"/>
    <property type="molecule type" value="Genomic_DNA"/>
</dbReference>
<keyword evidence="6" id="KW-0997">Cell inner membrane</keyword>
<accession>A0A971M547</accession>
<dbReference type="InterPro" id="IPR003004">
    <property type="entry name" value="GspF/PilC"/>
</dbReference>
<dbReference type="InterPro" id="IPR042094">
    <property type="entry name" value="T2SS_GspF_sf"/>
</dbReference>
<keyword evidence="8 12" id="KW-1133">Transmembrane helix</keyword>
<feature type="transmembrane region" description="Helical" evidence="12">
    <location>
        <begin position="247"/>
        <end position="266"/>
    </location>
</feature>
<feature type="transmembrane region" description="Helical" evidence="12">
    <location>
        <begin position="209"/>
        <end position="235"/>
    </location>
</feature>
<comment type="subcellular location">
    <subcellularLocation>
        <location evidence="2">Cell inner membrane</location>
        <topology evidence="2">Multi-pass membrane protein</topology>
    </subcellularLocation>
    <subcellularLocation>
        <location evidence="11">Cell membrane</location>
        <topology evidence="11">Multi-pass membrane protein</topology>
    </subcellularLocation>
</comment>
<feature type="transmembrane region" description="Helical" evidence="12">
    <location>
        <begin position="166"/>
        <end position="189"/>
    </location>
</feature>
<dbReference type="PANTHER" id="PTHR30012:SF0">
    <property type="entry name" value="TYPE II SECRETION SYSTEM PROTEIN F-RELATED"/>
    <property type="match status" value="1"/>
</dbReference>
<evidence type="ECO:0000256" key="6">
    <source>
        <dbReference type="ARBA" id="ARBA00022519"/>
    </source>
</evidence>
<dbReference type="GO" id="GO:0015628">
    <property type="term" value="P:protein secretion by the type II secretion system"/>
    <property type="evidence" value="ECO:0007669"/>
    <property type="project" value="TreeGrafter"/>
</dbReference>
<dbReference type="GO" id="GO:0005886">
    <property type="term" value="C:plasma membrane"/>
    <property type="evidence" value="ECO:0007669"/>
    <property type="project" value="UniProtKB-SubCell"/>
</dbReference>
<name>A0A971M547_9BACT</name>
<dbReference type="Gene3D" id="1.20.81.30">
    <property type="entry name" value="Type II secretion system (T2SS), domain F"/>
    <property type="match status" value="2"/>
</dbReference>
<gene>
    <name evidence="14" type="ORF">GXY80_07400</name>
</gene>
<sequence length="403" mass="44739">MKYRYRVLDKAGRAETGFIEADAEGNARTEIKNRGLYLVSLKEVSNRQDKKKSVLSFSIPRRLPIQLARQLSSLLKGGVPLFQALSIITNQLGSEKEREIVGYLRDQVREGTPLSEALKAYPKVFDELFIYSVQAGERSGALDSILTYQADLLEDRAVLRGRIKTALVYPAIMTTVGSGVLLFLMVYVVPMVMKIFERMNQQLPLVTRILIGLADFVNSYLYIGAIGIAAGLALLSRWIRGSAKGRLVWDAFLLNLPVYGNLYNMILVNRFARIMATLLKSGVTMVQSIVVVSRTMKSTIVRDSVMKMAQMVEGGSDLSAALRTTTVFPSYVADMVAVGESTGNIEEMLARVAEYYEIHVNQKITAFTSMVEPVIILSMGVIVAFVLVSVLLPLFEMNKILVK</sequence>
<keyword evidence="4 11" id="KW-0813">Transport</keyword>
<evidence type="ECO:0000256" key="9">
    <source>
        <dbReference type="ARBA" id="ARBA00023136"/>
    </source>
</evidence>
<evidence type="ECO:0000256" key="7">
    <source>
        <dbReference type="ARBA" id="ARBA00022692"/>
    </source>
</evidence>
<dbReference type="InterPro" id="IPR001992">
    <property type="entry name" value="T2SS_GspF/T4SS_PilC_CS"/>
</dbReference>
<keyword evidence="5" id="KW-1003">Cell membrane</keyword>
<feature type="domain" description="Type II secretion system protein GspF" evidence="13">
    <location>
        <begin position="68"/>
        <end position="190"/>
    </location>
</feature>
<keyword evidence="7 11" id="KW-0812">Transmembrane</keyword>
<comment type="function">
    <text evidence="1">Component of the type II secretion system inner membrane complex required for the energy-dependent secretion of extracellular factors such as proteases and toxins from the periplasm.</text>
</comment>
<dbReference type="InterPro" id="IPR018076">
    <property type="entry name" value="T2SS_GspF_dom"/>
</dbReference>
<evidence type="ECO:0000256" key="5">
    <source>
        <dbReference type="ARBA" id="ARBA00022475"/>
    </source>
</evidence>
<dbReference type="AlphaFoldDB" id="A0A971M547"/>
<comment type="similarity">
    <text evidence="3 11">Belongs to the GSP F family.</text>
</comment>
<reference evidence="14" key="1">
    <citation type="journal article" date="2020" name="Biotechnol. Biofuels">
        <title>New insights from the biogas microbiome by comprehensive genome-resolved metagenomics of nearly 1600 species originating from multiple anaerobic digesters.</title>
        <authorList>
            <person name="Campanaro S."/>
            <person name="Treu L."/>
            <person name="Rodriguez-R L.M."/>
            <person name="Kovalovszki A."/>
            <person name="Ziels R.M."/>
            <person name="Maus I."/>
            <person name="Zhu X."/>
            <person name="Kougias P.G."/>
            <person name="Basile A."/>
            <person name="Luo G."/>
            <person name="Schluter A."/>
            <person name="Konstantinidis K.T."/>
            <person name="Angelidaki I."/>
        </authorList>
    </citation>
    <scope>NUCLEOTIDE SEQUENCE</scope>
    <source>
        <strain evidence="14">AS06rmzACSIP_7</strain>
    </source>
</reference>
<dbReference type="PRINTS" id="PR00812">
    <property type="entry name" value="BCTERIALGSPF"/>
</dbReference>
<dbReference type="Proteomes" id="UP000777265">
    <property type="component" value="Unassembled WGS sequence"/>
</dbReference>
<evidence type="ECO:0000259" key="13">
    <source>
        <dbReference type="Pfam" id="PF00482"/>
    </source>
</evidence>
<evidence type="ECO:0000256" key="4">
    <source>
        <dbReference type="ARBA" id="ARBA00022448"/>
    </source>
</evidence>
<reference evidence="14" key="2">
    <citation type="submission" date="2020-01" db="EMBL/GenBank/DDBJ databases">
        <authorList>
            <person name="Campanaro S."/>
        </authorList>
    </citation>
    <scope>NUCLEOTIDE SEQUENCE</scope>
    <source>
        <strain evidence="14">AS06rmzACSIP_7</strain>
    </source>
</reference>
<feature type="transmembrane region" description="Helical" evidence="12">
    <location>
        <begin position="374"/>
        <end position="395"/>
    </location>
</feature>
<evidence type="ECO:0000256" key="12">
    <source>
        <dbReference type="SAM" id="Phobius"/>
    </source>
</evidence>
<evidence type="ECO:0000313" key="14">
    <source>
        <dbReference type="EMBL" id="NLW35291.1"/>
    </source>
</evidence>
<evidence type="ECO:0000256" key="1">
    <source>
        <dbReference type="ARBA" id="ARBA00002684"/>
    </source>
</evidence>
<protein>
    <recommendedName>
        <fullName evidence="10">General secretion pathway protein F</fullName>
    </recommendedName>
</protein>
<keyword evidence="9 12" id="KW-0472">Membrane</keyword>
<dbReference type="Pfam" id="PF00482">
    <property type="entry name" value="T2SSF"/>
    <property type="match status" value="2"/>
</dbReference>
<evidence type="ECO:0000256" key="2">
    <source>
        <dbReference type="ARBA" id="ARBA00004429"/>
    </source>
</evidence>
<evidence type="ECO:0000256" key="10">
    <source>
        <dbReference type="ARBA" id="ARBA00030750"/>
    </source>
</evidence>
<dbReference type="FunFam" id="1.20.81.30:FF:000001">
    <property type="entry name" value="Type II secretion system protein F"/>
    <property type="match status" value="2"/>
</dbReference>
<feature type="domain" description="Type II secretion system protein GspF" evidence="13">
    <location>
        <begin position="271"/>
        <end position="393"/>
    </location>
</feature>
<dbReference type="PROSITE" id="PS00874">
    <property type="entry name" value="T2SP_F"/>
    <property type="match status" value="1"/>
</dbReference>
<evidence type="ECO:0000256" key="11">
    <source>
        <dbReference type="RuleBase" id="RU003923"/>
    </source>
</evidence>
<proteinExistence type="inferred from homology"/>
<comment type="caution">
    <text evidence="14">The sequence shown here is derived from an EMBL/GenBank/DDBJ whole genome shotgun (WGS) entry which is preliminary data.</text>
</comment>
<organism evidence="14 15">
    <name type="scientific">Syntrophorhabdus aromaticivorans</name>
    <dbReference type="NCBI Taxonomy" id="328301"/>
    <lineage>
        <taxon>Bacteria</taxon>
        <taxon>Pseudomonadati</taxon>
        <taxon>Thermodesulfobacteriota</taxon>
        <taxon>Syntrophorhabdia</taxon>
        <taxon>Syntrophorhabdales</taxon>
        <taxon>Syntrophorhabdaceae</taxon>
        <taxon>Syntrophorhabdus</taxon>
    </lineage>
</organism>
<evidence type="ECO:0000313" key="15">
    <source>
        <dbReference type="Proteomes" id="UP000777265"/>
    </source>
</evidence>
<evidence type="ECO:0000256" key="3">
    <source>
        <dbReference type="ARBA" id="ARBA00005745"/>
    </source>
</evidence>